<comment type="caution">
    <text evidence="2">The sequence shown here is derived from an EMBL/GenBank/DDBJ whole genome shotgun (WGS) entry which is preliminary data.</text>
</comment>
<evidence type="ECO:0000259" key="1">
    <source>
        <dbReference type="SMART" id="SM00507"/>
    </source>
</evidence>
<dbReference type="InterPro" id="IPR052892">
    <property type="entry name" value="NA-targeting_endonuclease"/>
</dbReference>
<feature type="domain" description="HNH nuclease" evidence="1">
    <location>
        <begin position="134"/>
        <end position="183"/>
    </location>
</feature>
<dbReference type="AlphaFoldDB" id="A0A5S3QN30"/>
<dbReference type="GO" id="GO:0003676">
    <property type="term" value="F:nucleic acid binding"/>
    <property type="evidence" value="ECO:0007669"/>
    <property type="project" value="InterPro"/>
</dbReference>
<gene>
    <name evidence="2" type="ORF">FFL34_07045</name>
</gene>
<dbReference type="CDD" id="cd00085">
    <property type="entry name" value="HNHc"/>
    <property type="match status" value="1"/>
</dbReference>
<evidence type="ECO:0000313" key="2">
    <source>
        <dbReference type="EMBL" id="TMN21896.1"/>
    </source>
</evidence>
<dbReference type="PANTHER" id="PTHR33877">
    <property type="entry name" value="SLL1193 PROTEIN"/>
    <property type="match status" value="1"/>
</dbReference>
<dbReference type="GO" id="GO:0008270">
    <property type="term" value="F:zinc ion binding"/>
    <property type="evidence" value="ECO:0007669"/>
    <property type="project" value="InterPro"/>
</dbReference>
<dbReference type="InterPro" id="IPR002711">
    <property type="entry name" value="HNH"/>
</dbReference>
<reference evidence="2 3" key="1">
    <citation type="submission" date="2019-05" db="EMBL/GenBank/DDBJ databases">
        <title>Genomic analysis of Lentibacillus sp. NKC220-2.</title>
        <authorList>
            <person name="Oh Y.J."/>
        </authorList>
    </citation>
    <scope>NUCLEOTIDE SEQUENCE [LARGE SCALE GENOMIC DNA]</scope>
    <source>
        <strain evidence="2 3">NKC220-2</strain>
    </source>
</reference>
<keyword evidence="2" id="KW-0540">Nuclease</keyword>
<accession>A0A5S3QN30</accession>
<organism evidence="2 3">
    <name type="scientific">Lentibacillus cibarius</name>
    <dbReference type="NCBI Taxonomy" id="2583219"/>
    <lineage>
        <taxon>Bacteria</taxon>
        <taxon>Bacillati</taxon>
        <taxon>Bacillota</taxon>
        <taxon>Bacilli</taxon>
        <taxon>Bacillales</taxon>
        <taxon>Bacillaceae</taxon>
        <taxon>Lentibacillus</taxon>
    </lineage>
</organism>
<sequence>MMAAIVIMLEAIKVGVSIGDACRLYKKCKICDDYKYLKNFPTRGGRMSNRTKRKSYCWDCKDRKYEKILGPKQEYSFDTSVLDASKEITIRGRDSSNYKFENTVSYDKAKKLVEEGAAGIFHSTLIHHFFNRKTLKAFILERDGYTCHYCGFYGDTIDHMISKSKGGLSTPRNCVCSCEECNSEKADKRYKEYLEIIKLRLQQPS</sequence>
<dbReference type="Gene3D" id="1.10.30.50">
    <property type="match status" value="1"/>
</dbReference>
<name>A0A5S3QN30_9BACI</name>
<keyword evidence="2" id="KW-0255">Endonuclease</keyword>
<dbReference type="SMART" id="SM00507">
    <property type="entry name" value="HNHc"/>
    <property type="match status" value="1"/>
</dbReference>
<dbReference type="OrthoDB" id="9802901at2"/>
<dbReference type="GO" id="GO:0004519">
    <property type="term" value="F:endonuclease activity"/>
    <property type="evidence" value="ECO:0007669"/>
    <property type="project" value="UniProtKB-KW"/>
</dbReference>
<dbReference type="InterPro" id="IPR003615">
    <property type="entry name" value="HNH_nuc"/>
</dbReference>
<dbReference type="PANTHER" id="PTHR33877:SF2">
    <property type="entry name" value="OS07G0170200 PROTEIN"/>
    <property type="match status" value="1"/>
</dbReference>
<dbReference type="Proteomes" id="UP000306980">
    <property type="component" value="Unassembled WGS sequence"/>
</dbReference>
<dbReference type="EMBL" id="VCIA01000001">
    <property type="protein sequence ID" value="TMN21896.1"/>
    <property type="molecule type" value="Genomic_DNA"/>
</dbReference>
<protein>
    <submittedName>
        <fullName evidence="2">HNH endonuclease</fullName>
    </submittedName>
</protein>
<proteinExistence type="predicted"/>
<keyword evidence="2" id="KW-0378">Hydrolase</keyword>
<evidence type="ECO:0000313" key="3">
    <source>
        <dbReference type="Proteomes" id="UP000306980"/>
    </source>
</evidence>
<dbReference type="Pfam" id="PF01844">
    <property type="entry name" value="HNH"/>
    <property type="match status" value="1"/>
</dbReference>